<evidence type="ECO:0000256" key="4">
    <source>
        <dbReference type="ARBA" id="ARBA00022832"/>
    </source>
</evidence>
<keyword evidence="7" id="KW-0275">Fatty acid biosynthesis</keyword>
<dbReference type="Gene3D" id="3.10.129.10">
    <property type="entry name" value="Hotdog Thioesterase"/>
    <property type="match status" value="1"/>
</dbReference>
<comment type="caution">
    <text evidence="10">The sequence shown here is derived from an EMBL/GenBank/DDBJ whole genome shotgun (WGS) entry which is preliminary data.</text>
</comment>
<dbReference type="Proteomes" id="UP000051181">
    <property type="component" value="Unassembled WGS sequence"/>
</dbReference>
<dbReference type="Pfam" id="PF20791">
    <property type="entry name" value="Acyl-ACP_TE_C"/>
    <property type="match status" value="1"/>
</dbReference>
<dbReference type="InterPro" id="IPR049427">
    <property type="entry name" value="Acyl-ACP_TE_C"/>
</dbReference>
<dbReference type="CDD" id="cd00586">
    <property type="entry name" value="4HBT"/>
    <property type="match status" value="2"/>
</dbReference>
<dbReference type="RefSeq" id="WP_010009522.1">
    <property type="nucleotide sequence ID" value="NZ_AZCN01000045.1"/>
</dbReference>
<keyword evidence="2" id="KW-0444">Lipid biosynthesis</keyword>
<dbReference type="InterPro" id="IPR029069">
    <property type="entry name" value="HotDog_dom_sf"/>
</dbReference>
<dbReference type="InterPro" id="IPR002864">
    <property type="entry name" value="Acyl-ACP_thioesterase_NHD"/>
</dbReference>
<evidence type="ECO:0000259" key="9">
    <source>
        <dbReference type="Pfam" id="PF20791"/>
    </source>
</evidence>
<protein>
    <submittedName>
        <fullName evidence="10">Acyl-ACP thioesterase</fullName>
    </submittedName>
</protein>
<dbReference type="AlphaFoldDB" id="A0A0R1F172"/>
<dbReference type="GO" id="GO:0016297">
    <property type="term" value="F:fatty acyl-[ACP] hydrolase activity"/>
    <property type="evidence" value="ECO:0007669"/>
    <property type="project" value="InterPro"/>
</dbReference>
<evidence type="ECO:0000256" key="6">
    <source>
        <dbReference type="ARBA" id="ARBA00023098"/>
    </source>
</evidence>
<dbReference type="InterPro" id="IPR045023">
    <property type="entry name" value="FATA/B"/>
</dbReference>
<dbReference type="Pfam" id="PF01643">
    <property type="entry name" value="Acyl-ACP_TE"/>
    <property type="match status" value="1"/>
</dbReference>
<accession>A0A0R1F172</accession>
<evidence type="ECO:0000259" key="8">
    <source>
        <dbReference type="Pfam" id="PF01643"/>
    </source>
</evidence>
<keyword evidence="3" id="KW-0378">Hydrolase</keyword>
<evidence type="ECO:0000256" key="7">
    <source>
        <dbReference type="ARBA" id="ARBA00023160"/>
    </source>
</evidence>
<dbReference type="EMBL" id="AZCN01000045">
    <property type="protein sequence ID" value="KRK15589.1"/>
    <property type="molecule type" value="Genomic_DNA"/>
</dbReference>
<keyword evidence="6" id="KW-0443">Lipid metabolism</keyword>
<evidence type="ECO:0000256" key="2">
    <source>
        <dbReference type="ARBA" id="ARBA00022516"/>
    </source>
</evidence>
<dbReference type="PATRIC" id="fig|913848.6.peg.1668"/>
<gene>
    <name evidence="10" type="ORF">FD22_GL001629</name>
</gene>
<organism evidence="10 11">
    <name type="scientific">Loigolactobacillus coryniformis subsp. coryniformis KCTC 3167 = DSM 20001</name>
    <dbReference type="NCBI Taxonomy" id="913848"/>
    <lineage>
        <taxon>Bacteria</taxon>
        <taxon>Bacillati</taxon>
        <taxon>Bacillota</taxon>
        <taxon>Bacilli</taxon>
        <taxon>Lactobacillales</taxon>
        <taxon>Lactobacillaceae</taxon>
        <taxon>Loigolactobacillus</taxon>
    </lineage>
</organism>
<name>A0A0R1F172_9LACO</name>
<comment type="similarity">
    <text evidence="1">Belongs to the acyl-ACP thioesterase family.</text>
</comment>
<dbReference type="eggNOG" id="COG3884">
    <property type="taxonomic scope" value="Bacteria"/>
</dbReference>
<evidence type="ECO:0000256" key="3">
    <source>
        <dbReference type="ARBA" id="ARBA00022801"/>
    </source>
</evidence>
<feature type="domain" description="Acyl-ACP thioesterase N-terminal hotdog" evidence="8">
    <location>
        <begin position="4"/>
        <end position="131"/>
    </location>
</feature>
<evidence type="ECO:0000256" key="5">
    <source>
        <dbReference type="ARBA" id="ARBA00022946"/>
    </source>
</evidence>
<dbReference type="GeneID" id="65916708"/>
<evidence type="ECO:0000313" key="10">
    <source>
        <dbReference type="EMBL" id="KRK15589.1"/>
    </source>
</evidence>
<proteinExistence type="inferred from homology"/>
<dbReference type="PANTHER" id="PTHR31727:SF6">
    <property type="entry name" value="OLEOYL-ACYL CARRIER PROTEIN THIOESTERASE 1, CHLOROPLASTIC"/>
    <property type="match status" value="1"/>
</dbReference>
<reference evidence="10 11" key="1">
    <citation type="journal article" date="2015" name="Genome Announc.">
        <title>Expanding the biotechnology potential of lactobacilli through comparative genomics of 213 strains and associated genera.</title>
        <authorList>
            <person name="Sun Z."/>
            <person name="Harris H.M."/>
            <person name="McCann A."/>
            <person name="Guo C."/>
            <person name="Argimon S."/>
            <person name="Zhang W."/>
            <person name="Yang X."/>
            <person name="Jeffery I.B."/>
            <person name="Cooney J.C."/>
            <person name="Kagawa T.F."/>
            <person name="Liu W."/>
            <person name="Song Y."/>
            <person name="Salvetti E."/>
            <person name="Wrobel A."/>
            <person name="Rasinkangas P."/>
            <person name="Parkhill J."/>
            <person name="Rea M.C."/>
            <person name="O'Sullivan O."/>
            <person name="Ritari J."/>
            <person name="Douillard F.P."/>
            <person name="Paul Ross R."/>
            <person name="Yang R."/>
            <person name="Briner A.E."/>
            <person name="Felis G.E."/>
            <person name="de Vos W.M."/>
            <person name="Barrangou R."/>
            <person name="Klaenhammer T.R."/>
            <person name="Caufield P.W."/>
            <person name="Cui Y."/>
            <person name="Zhang H."/>
            <person name="O'Toole P.W."/>
        </authorList>
    </citation>
    <scope>NUCLEOTIDE SEQUENCE [LARGE SCALE GENOMIC DNA]</scope>
    <source>
        <strain evidence="10 11">DSM 20001</strain>
    </source>
</reference>
<sequence length="247" mass="28571">MAAIYTEPHQVTYYEGDTKNQMTLAMLLNVAILVSERQNDQLGLTNEVVHGYNVGWVVTQYQIEIERMPQVDETVIFGTTATGYNKYFCYRDYWVEDAAGKRLVTIHSSWVLMSYETRSMVSVIPALVQPYAAPEIKGIKHFPRVHHVDTANAEQQEYRVRYYDIDANHHVNNVHYFDWMFDHLGMAYLSNHDLVRVNIRYEHELTAGDIASSHYQLDGLTSQHLINNTAGKCAEAEVVWQEHEQLN</sequence>
<feature type="domain" description="Acyl-ACP thioesterase-like C-terminal" evidence="9">
    <location>
        <begin position="150"/>
        <end position="241"/>
    </location>
</feature>
<keyword evidence="4" id="KW-0276">Fatty acid metabolism</keyword>
<dbReference type="PANTHER" id="PTHR31727">
    <property type="entry name" value="OLEOYL-ACYL CARRIER PROTEIN THIOESTERASE 1, CHLOROPLASTIC"/>
    <property type="match status" value="1"/>
</dbReference>
<dbReference type="SUPFAM" id="SSF54637">
    <property type="entry name" value="Thioesterase/thiol ester dehydrase-isomerase"/>
    <property type="match status" value="2"/>
</dbReference>
<evidence type="ECO:0000313" key="11">
    <source>
        <dbReference type="Proteomes" id="UP000051181"/>
    </source>
</evidence>
<evidence type="ECO:0000256" key="1">
    <source>
        <dbReference type="ARBA" id="ARBA00006500"/>
    </source>
</evidence>
<dbReference type="GO" id="GO:0000036">
    <property type="term" value="F:acyl carrier activity"/>
    <property type="evidence" value="ECO:0007669"/>
    <property type="project" value="TreeGrafter"/>
</dbReference>
<keyword evidence="5" id="KW-0809">Transit peptide</keyword>